<organism evidence="9 10">
    <name type="scientific">Bos indicus x Bos taurus</name>
    <name type="common">Hybrid cattle</name>
    <dbReference type="NCBI Taxonomy" id="30522"/>
    <lineage>
        <taxon>Eukaryota</taxon>
        <taxon>Metazoa</taxon>
        <taxon>Chordata</taxon>
        <taxon>Craniata</taxon>
        <taxon>Vertebrata</taxon>
        <taxon>Euteleostomi</taxon>
        <taxon>Mammalia</taxon>
        <taxon>Eutheria</taxon>
        <taxon>Laurasiatheria</taxon>
        <taxon>Artiodactyla</taxon>
        <taxon>Ruminantia</taxon>
        <taxon>Pecora</taxon>
        <taxon>Bovidae</taxon>
        <taxon>Bovinae</taxon>
        <taxon>Bos</taxon>
    </lineage>
</organism>
<reference evidence="9" key="2">
    <citation type="submission" date="2025-08" db="UniProtKB">
        <authorList>
            <consortium name="Ensembl"/>
        </authorList>
    </citation>
    <scope>IDENTIFICATION</scope>
</reference>
<dbReference type="InterPro" id="IPR035963">
    <property type="entry name" value="FERM_2"/>
</dbReference>
<dbReference type="Pfam" id="PF00373">
    <property type="entry name" value="FERM_M"/>
    <property type="match status" value="1"/>
</dbReference>
<dbReference type="FunFam" id="3.10.20.90:FF:000182">
    <property type="entry name" value="pleckstrin homology domain-containing family H member 3 isoform X1"/>
    <property type="match status" value="1"/>
</dbReference>
<dbReference type="SMART" id="SM00295">
    <property type="entry name" value="B41"/>
    <property type="match status" value="1"/>
</dbReference>
<dbReference type="PROSITE" id="PS51016">
    <property type="entry name" value="MYTH4"/>
    <property type="match status" value="1"/>
</dbReference>
<dbReference type="FunFam" id="1.25.40.530:FF:000001">
    <property type="entry name" value="Pleckstrin homology domain-containing family H member 2"/>
    <property type="match status" value="1"/>
</dbReference>
<dbReference type="InterPro" id="IPR000857">
    <property type="entry name" value="MyTH4_dom"/>
</dbReference>
<dbReference type="Gene3D" id="1.25.40.530">
    <property type="entry name" value="MyTH4 domain"/>
    <property type="match status" value="1"/>
</dbReference>
<evidence type="ECO:0000256" key="5">
    <source>
        <dbReference type="SAM" id="MobiDB-lite"/>
    </source>
</evidence>
<evidence type="ECO:0000256" key="1">
    <source>
        <dbReference type="ARBA" id="ARBA00022481"/>
    </source>
</evidence>
<dbReference type="Gene3D" id="2.30.29.30">
    <property type="entry name" value="Pleckstrin-homology domain (PH domain)/Phosphotyrosine-binding domain (PTB)"/>
    <property type="match status" value="2"/>
</dbReference>
<dbReference type="PROSITE" id="PS50003">
    <property type="entry name" value="PH_DOMAIN"/>
    <property type="match status" value="1"/>
</dbReference>
<dbReference type="Proteomes" id="UP000314981">
    <property type="component" value="Chromosome 19"/>
</dbReference>
<evidence type="ECO:0000256" key="2">
    <source>
        <dbReference type="ARBA" id="ARBA00022553"/>
    </source>
</evidence>
<feature type="compositionally biased region" description="Basic residues" evidence="5">
    <location>
        <begin position="598"/>
        <end position="608"/>
    </location>
</feature>
<evidence type="ECO:0000313" key="10">
    <source>
        <dbReference type="Proteomes" id="UP000314981"/>
    </source>
</evidence>
<proteinExistence type="predicted"/>
<dbReference type="SUPFAM" id="SSF50729">
    <property type="entry name" value="PH domain-like"/>
    <property type="match status" value="1"/>
</dbReference>
<evidence type="ECO:0000259" key="7">
    <source>
        <dbReference type="PROSITE" id="PS50003"/>
    </source>
</evidence>
<dbReference type="Gene3D" id="1.20.80.10">
    <property type="match status" value="1"/>
</dbReference>
<dbReference type="FunFam" id="1.20.80.10:FF:000025">
    <property type="entry name" value="pleckstrin homology domain-containing family H member 3 isoform X2"/>
    <property type="match status" value="1"/>
</dbReference>
<evidence type="ECO:0000313" key="9">
    <source>
        <dbReference type="Ensembl" id="ENSBIXP00000033597.1"/>
    </source>
</evidence>
<sequence length="889" mass="95328">MPLPGGLWWLLCCRRGFTLLHRDYGDGELSGDGDEDEDEETFELRTPSPAGGGRGPLDVTLTQPMRSGPVSDRLQSWEETRSLIPEKGPSEDDPDVVVKGWLYREPRGGGARPWLPPRRAWFVLTRDSLDQFSSSGKGARRLGSLVLTSLCSVSGPERRPKETGLWSVTVSGRKHSVRLCSPRQSEAECWGVALREVIASKAPLETPTQLLLRDIQESRGDPEAVALIYRRNPILRHTSGALYAPLLPLPYGVTAPGPGYAPLREEAVRLFLALQALEGARRPGPLMQGVLQTCRDLPALRDELFLQLAKQTSGPAGPPGPPATQDPAALRYWQLLTCMSCTFRPGGAVRGHLLGHLERTEQALPDSELAEYARFIRRALGRTRGRELVPSLAEISALSRRQELLCTVHCPGAGACPVAIDSHTTAGEVARELVGRLGLTRSRNTFALYEQRGAQERALAGGTLVADVLTRFENLAAEEAGLEDPPDTGWRLCLRLHGPLHPEGLSPDGHELPFLFEQAHALLLRGRPPPPDDTLRALAALRLQSLHRDFPPRAPLPRLDRLLPTPARPREDPPRPVPRPPPSAALLAGAIWSPSLAKRRAERARHGGAGRTAGSVAREGGGGAGRAAAVLGGWKRLRGMGRAEAMAAYLALAAQCPGFGAARYDVLELSTVRGRRERGTLVAQAPHLCPRATGPPLWVTALPTPSTAAHLKAQESLSLRPSLSGAVDHVGGGRDQETSCSQPSPSTKNKAAGSPLSTLTLPVCPHPQEPGGGAPQKLCLGLGAKAMSLSRPGETEPIHSVSYGRVAACQLMGPHTLALRVGESQLLLQSPQVEEIVQLVNAYLANPSPERPSSSPPPCQDLPDTSPPSQHPGLDEPQGQSGCLGQLQD</sequence>
<feature type="compositionally biased region" description="Pro residues" evidence="5">
    <location>
        <begin position="854"/>
        <end position="870"/>
    </location>
</feature>
<dbReference type="Pfam" id="PF00784">
    <property type="entry name" value="MyTH4"/>
    <property type="match status" value="1"/>
</dbReference>
<dbReference type="Pfam" id="PF21989">
    <property type="entry name" value="RA_2"/>
    <property type="match status" value="1"/>
</dbReference>
<evidence type="ECO:0000256" key="4">
    <source>
        <dbReference type="ARBA" id="ARBA00067094"/>
    </source>
</evidence>
<dbReference type="GO" id="GO:0005856">
    <property type="term" value="C:cytoskeleton"/>
    <property type="evidence" value="ECO:0007669"/>
    <property type="project" value="InterPro"/>
</dbReference>
<evidence type="ECO:0000256" key="3">
    <source>
        <dbReference type="ARBA" id="ARBA00022729"/>
    </source>
</evidence>
<name>A0A4W2E3V6_BOBOX</name>
<dbReference type="PANTHER" id="PTHR46049">
    <property type="entry name" value="AGAP003327-PA"/>
    <property type="match status" value="1"/>
</dbReference>
<protein>
    <recommendedName>
        <fullName evidence="4">Pleckstrin homology domain-containing family H member 3</fullName>
    </recommendedName>
</protein>
<dbReference type="STRING" id="30522.A0A4W2E3V6"/>
<feature type="region of interest" description="Disordered" evidence="5">
    <location>
        <begin position="846"/>
        <end position="889"/>
    </location>
</feature>
<accession>A0A4W2E3V6</accession>
<feature type="compositionally biased region" description="Polar residues" evidence="5">
    <location>
        <begin position="738"/>
        <end position="754"/>
    </location>
</feature>
<keyword evidence="10" id="KW-1185">Reference proteome</keyword>
<dbReference type="SMART" id="SM00139">
    <property type="entry name" value="MyTH4"/>
    <property type="match status" value="1"/>
</dbReference>
<feature type="region of interest" description="Disordered" evidence="5">
    <location>
        <begin position="723"/>
        <end position="754"/>
    </location>
</feature>
<dbReference type="OMA" id="IHPERIM"/>
<gene>
    <name evidence="9" type="primary">PLEKHH3</name>
</gene>
<feature type="region of interest" description="Disordered" evidence="5">
    <location>
        <begin position="549"/>
        <end position="584"/>
    </location>
</feature>
<dbReference type="SMART" id="SM00233">
    <property type="entry name" value="PH"/>
    <property type="match status" value="1"/>
</dbReference>
<dbReference type="InterPro" id="IPR011993">
    <property type="entry name" value="PH-like_dom_sf"/>
</dbReference>
<feature type="domain" description="PH" evidence="7">
    <location>
        <begin position="95"/>
        <end position="199"/>
    </location>
</feature>
<dbReference type="Gene3D" id="3.10.20.90">
    <property type="entry name" value="Phosphatidylinositol 3-kinase Catalytic Subunit, Chain A, domain 1"/>
    <property type="match status" value="1"/>
</dbReference>
<feature type="region of interest" description="Disordered" evidence="5">
    <location>
        <begin position="28"/>
        <end position="75"/>
    </location>
</feature>
<keyword evidence="3 6" id="KW-0732">Signal</keyword>
<dbReference type="InterPro" id="IPR051724">
    <property type="entry name" value="Actin_motor_Myosin"/>
</dbReference>
<evidence type="ECO:0000256" key="6">
    <source>
        <dbReference type="SAM" id="SignalP"/>
    </source>
</evidence>
<dbReference type="PANTHER" id="PTHR46049:SF5">
    <property type="entry name" value="PLECKSTRIN HOMOLOGY DOMAIN-CONTAINING FAMILY H MEMBER 3"/>
    <property type="match status" value="1"/>
</dbReference>
<feature type="chain" id="PRO_5021216100" description="Pleckstrin homology domain-containing family H member 3" evidence="6">
    <location>
        <begin position="19"/>
        <end position="889"/>
    </location>
</feature>
<dbReference type="AlphaFoldDB" id="A0A4W2E3V6"/>
<feature type="region of interest" description="Disordered" evidence="5">
    <location>
        <begin position="598"/>
        <end position="623"/>
    </location>
</feature>
<keyword evidence="2" id="KW-0597">Phosphoprotein</keyword>
<evidence type="ECO:0000259" key="8">
    <source>
        <dbReference type="PROSITE" id="PS51016"/>
    </source>
</evidence>
<dbReference type="InterPro" id="IPR001849">
    <property type="entry name" value="PH_domain"/>
</dbReference>
<reference evidence="9" key="3">
    <citation type="submission" date="2025-09" db="UniProtKB">
        <authorList>
            <consortium name="Ensembl"/>
        </authorList>
    </citation>
    <scope>IDENTIFICATION</scope>
</reference>
<dbReference type="CDD" id="cd14473">
    <property type="entry name" value="FERM_B-lobe"/>
    <property type="match status" value="1"/>
</dbReference>
<dbReference type="InterPro" id="IPR019749">
    <property type="entry name" value="Band_41_domain"/>
</dbReference>
<keyword evidence="1" id="KW-0488">Methylation</keyword>
<feature type="compositionally biased region" description="Acidic residues" evidence="5">
    <location>
        <begin position="29"/>
        <end position="41"/>
    </location>
</feature>
<dbReference type="FunFam" id="2.30.29.30:FF:000276">
    <property type="entry name" value="pleckstrin homology domain-containing family H member 3"/>
    <property type="match status" value="1"/>
</dbReference>
<feature type="domain" description="MyTH4" evidence="8">
    <location>
        <begin position="237"/>
        <end position="399"/>
    </location>
</feature>
<dbReference type="InterPro" id="IPR019748">
    <property type="entry name" value="FERM_central"/>
</dbReference>
<dbReference type="Ensembl" id="ENSBIXT00000020216.1">
    <property type="protein sequence ID" value="ENSBIXP00000033597.1"/>
    <property type="gene ID" value="ENSBIXG00000016428.1"/>
</dbReference>
<dbReference type="SUPFAM" id="SSF47031">
    <property type="entry name" value="Second domain of FERM"/>
    <property type="match status" value="1"/>
</dbReference>
<dbReference type="InterPro" id="IPR014352">
    <property type="entry name" value="FERM/acyl-CoA-bd_prot_sf"/>
</dbReference>
<reference evidence="9 10" key="1">
    <citation type="submission" date="2018-11" db="EMBL/GenBank/DDBJ databases">
        <title>Haplotype-resolved cattle genomes.</title>
        <authorList>
            <person name="Low W.Y."/>
            <person name="Tearle R."/>
            <person name="Bickhart D.M."/>
            <person name="Rosen B.D."/>
            <person name="Koren S."/>
            <person name="Rhie A."/>
            <person name="Hiendleder S."/>
            <person name="Phillippy A.M."/>
            <person name="Smith T.P.L."/>
            <person name="Williams J.L."/>
        </authorList>
    </citation>
    <scope>NUCLEOTIDE SEQUENCE [LARGE SCALE GENOMIC DNA]</scope>
</reference>
<feature type="signal peptide" evidence="6">
    <location>
        <begin position="1"/>
        <end position="18"/>
    </location>
</feature>
<dbReference type="InterPro" id="IPR038185">
    <property type="entry name" value="MyTH4_dom_sf"/>
</dbReference>
<feature type="compositionally biased region" description="Polar residues" evidence="5">
    <location>
        <begin position="878"/>
        <end position="889"/>
    </location>
</feature>